<comment type="similarity">
    <text evidence="2">Belongs to the AB hydrolase superfamily. LDAH family.</text>
</comment>
<evidence type="ECO:0000313" key="6">
    <source>
        <dbReference type="EMBL" id="KIO16543.1"/>
    </source>
</evidence>
<dbReference type="EMBL" id="KN823537">
    <property type="protein sequence ID" value="KIO16543.1"/>
    <property type="molecule type" value="Genomic_DNA"/>
</dbReference>
<dbReference type="AlphaFoldDB" id="A0A0C3K574"/>
<feature type="transmembrane region" description="Helical" evidence="5">
    <location>
        <begin position="120"/>
        <end position="147"/>
    </location>
</feature>
<dbReference type="GO" id="GO:0005811">
    <property type="term" value="C:lipid droplet"/>
    <property type="evidence" value="ECO:0007669"/>
    <property type="project" value="UniProtKB-SubCell"/>
</dbReference>
<dbReference type="PANTHER" id="PTHR13390">
    <property type="entry name" value="LIPASE"/>
    <property type="match status" value="1"/>
</dbReference>
<evidence type="ECO:0000256" key="5">
    <source>
        <dbReference type="SAM" id="Phobius"/>
    </source>
</evidence>
<name>A0A0C3K574_9AGAM</name>
<sequence length="206" mass="22618">LPGNPGQVAYFTYFLDYLHRLHPELGILAKAHLGHTPGYCKAASEEHYGLTSQVDSALETVRSLKETYPQAKVVLVGHSIGGWISTKACVLEAQPEETEAAFLLMPSLSNLATTPNGLKLAWLFSPISAFFAAIIGPWLSLLPLIIFRKVLSEWPDQQLAVVRAMLRSPATITSALGMARDEMASVKDLEAPLLKRHSEKIYLYCA</sequence>
<accession>A0A0C3K574</accession>
<keyword evidence="5" id="KW-1133">Transmembrane helix</keyword>
<gene>
    <name evidence="6" type="ORF">M407DRAFT_56610</name>
</gene>
<keyword evidence="4" id="KW-0378">Hydrolase</keyword>
<dbReference type="STRING" id="1051891.A0A0C3K574"/>
<comment type="subcellular location">
    <subcellularLocation>
        <location evidence="1">Lipid droplet</location>
    </subcellularLocation>
</comment>
<feature type="non-terminal residue" evidence="6">
    <location>
        <position position="1"/>
    </location>
</feature>
<dbReference type="InterPro" id="IPR019363">
    <property type="entry name" value="LDAH"/>
</dbReference>
<evidence type="ECO:0000256" key="2">
    <source>
        <dbReference type="ARBA" id="ARBA00008300"/>
    </source>
</evidence>
<reference evidence="6 7" key="1">
    <citation type="submission" date="2014-04" db="EMBL/GenBank/DDBJ databases">
        <authorList>
            <consortium name="DOE Joint Genome Institute"/>
            <person name="Kuo A."/>
            <person name="Girlanda M."/>
            <person name="Perotto S."/>
            <person name="Kohler A."/>
            <person name="Nagy L.G."/>
            <person name="Floudas D."/>
            <person name="Copeland A."/>
            <person name="Barry K.W."/>
            <person name="Cichocki N."/>
            <person name="Veneault-Fourrey C."/>
            <person name="LaButti K."/>
            <person name="Lindquist E.A."/>
            <person name="Lipzen A."/>
            <person name="Lundell T."/>
            <person name="Morin E."/>
            <person name="Murat C."/>
            <person name="Sun H."/>
            <person name="Tunlid A."/>
            <person name="Henrissat B."/>
            <person name="Grigoriev I.V."/>
            <person name="Hibbett D.S."/>
            <person name="Martin F."/>
            <person name="Nordberg H.P."/>
            <person name="Cantor M.N."/>
            <person name="Hua S.X."/>
        </authorList>
    </citation>
    <scope>NUCLEOTIDE SEQUENCE [LARGE SCALE GENOMIC DNA]</scope>
    <source>
        <strain evidence="6 7">MUT 4182</strain>
    </source>
</reference>
<dbReference type="PANTHER" id="PTHR13390:SF0">
    <property type="entry name" value="LIPID DROPLET-ASSOCIATED HYDROLASE"/>
    <property type="match status" value="1"/>
</dbReference>
<keyword evidence="3" id="KW-0551">Lipid droplet</keyword>
<keyword evidence="5" id="KW-0472">Membrane</keyword>
<dbReference type="Pfam" id="PF10230">
    <property type="entry name" value="LIDHydrolase"/>
    <property type="match status" value="1"/>
</dbReference>
<dbReference type="Proteomes" id="UP000054248">
    <property type="component" value="Unassembled WGS sequence"/>
</dbReference>
<organism evidence="6 7">
    <name type="scientific">Tulasnella calospora MUT 4182</name>
    <dbReference type="NCBI Taxonomy" id="1051891"/>
    <lineage>
        <taxon>Eukaryota</taxon>
        <taxon>Fungi</taxon>
        <taxon>Dikarya</taxon>
        <taxon>Basidiomycota</taxon>
        <taxon>Agaricomycotina</taxon>
        <taxon>Agaricomycetes</taxon>
        <taxon>Cantharellales</taxon>
        <taxon>Tulasnellaceae</taxon>
        <taxon>Tulasnella</taxon>
    </lineage>
</organism>
<feature type="non-terminal residue" evidence="6">
    <location>
        <position position="206"/>
    </location>
</feature>
<dbReference type="HOGENOM" id="CLU_018394_1_1_1"/>
<dbReference type="GO" id="GO:0016298">
    <property type="term" value="F:lipase activity"/>
    <property type="evidence" value="ECO:0007669"/>
    <property type="project" value="InterPro"/>
</dbReference>
<dbReference type="Gene3D" id="3.40.50.1820">
    <property type="entry name" value="alpha/beta hydrolase"/>
    <property type="match status" value="1"/>
</dbReference>
<evidence type="ECO:0000256" key="1">
    <source>
        <dbReference type="ARBA" id="ARBA00004502"/>
    </source>
</evidence>
<dbReference type="SUPFAM" id="SSF53474">
    <property type="entry name" value="alpha/beta-Hydrolases"/>
    <property type="match status" value="1"/>
</dbReference>
<evidence type="ECO:0000313" key="7">
    <source>
        <dbReference type="Proteomes" id="UP000054248"/>
    </source>
</evidence>
<dbReference type="GO" id="GO:0019915">
    <property type="term" value="P:lipid storage"/>
    <property type="evidence" value="ECO:0007669"/>
    <property type="project" value="InterPro"/>
</dbReference>
<keyword evidence="5" id="KW-0812">Transmembrane</keyword>
<evidence type="ECO:0000256" key="4">
    <source>
        <dbReference type="ARBA" id="ARBA00022801"/>
    </source>
</evidence>
<evidence type="ECO:0008006" key="8">
    <source>
        <dbReference type="Google" id="ProtNLM"/>
    </source>
</evidence>
<protein>
    <recommendedName>
        <fullName evidence="8">Serine aminopeptidase S33 domain-containing protein</fullName>
    </recommendedName>
</protein>
<dbReference type="InterPro" id="IPR029058">
    <property type="entry name" value="AB_hydrolase_fold"/>
</dbReference>
<evidence type="ECO:0000256" key="3">
    <source>
        <dbReference type="ARBA" id="ARBA00022677"/>
    </source>
</evidence>
<keyword evidence="7" id="KW-1185">Reference proteome</keyword>
<reference evidence="7" key="2">
    <citation type="submission" date="2015-01" db="EMBL/GenBank/DDBJ databases">
        <title>Evolutionary Origins and Diversification of the Mycorrhizal Mutualists.</title>
        <authorList>
            <consortium name="DOE Joint Genome Institute"/>
            <consortium name="Mycorrhizal Genomics Consortium"/>
            <person name="Kohler A."/>
            <person name="Kuo A."/>
            <person name="Nagy L.G."/>
            <person name="Floudas D."/>
            <person name="Copeland A."/>
            <person name="Barry K.W."/>
            <person name="Cichocki N."/>
            <person name="Veneault-Fourrey C."/>
            <person name="LaButti K."/>
            <person name="Lindquist E.A."/>
            <person name="Lipzen A."/>
            <person name="Lundell T."/>
            <person name="Morin E."/>
            <person name="Murat C."/>
            <person name="Riley R."/>
            <person name="Ohm R."/>
            <person name="Sun H."/>
            <person name="Tunlid A."/>
            <person name="Henrissat B."/>
            <person name="Grigoriev I.V."/>
            <person name="Hibbett D.S."/>
            <person name="Martin F."/>
        </authorList>
    </citation>
    <scope>NUCLEOTIDE SEQUENCE [LARGE SCALE GENOMIC DNA]</scope>
    <source>
        <strain evidence="7">MUT 4182</strain>
    </source>
</reference>
<proteinExistence type="inferred from homology"/>
<dbReference type="OrthoDB" id="448051at2759"/>